<dbReference type="Proteomes" id="UP000024942">
    <property type="component" value="Unassembled WGS sequence"/>
</dbReference>
<dbReference type="InterPro" id="IPR038084">
    <property type="entry name" value="PduO/GlcC-like_sf"/>
</dbReference>
<accession>A0A059G351</accession>
<dbReference type="AlphaFoldDB" id="A0A059G351"/>
<dbReference type="InterPro" id="IPR052517">
    <property type="entry name" value="GlcG_carb_metab_protein"/>
</dbReference>
<evidence type="ECO:0000313" key="1">
    <source>
        <dbReference type="EMBL" id="KDA01174.1"/>
    </source>
</evidence>
<gene>
    <name evidence="1" type="ORF">HOC_16820</name>
</gene>
<protein>
    <recommendedName>
        <fullName evidence="3">GlcG protein</fullName>
    </recommendedName>
</protein>
<dbReference type="Gene3D" id="3.30.450.150">
    <property type="entry name" value="Haem-degrading domain"/>
    <property type="match status" value="1"/>
</dbReference>
<dbReference type="PATRIC" id="fig|1280953.3.peg.3370"/>
<reference evidence="1 2" key="1">
    <citation type="journal article" date="2014" name="Antonie Van Leeuwenhoek">
        <title>Hyphomonas beringensis sp. nov. and Hyphomonas chukchiensis sp. nov., isolated from surface seawater of the Bering Sea and Chukchi Sea.</title>
        <authorList>
            <person name="Li C."/>
            <person name="Lai Q."/>
            <person name="Li G."/>
            <person name="Dong C."/>
            <person name="Wang J."/>
            <person name="Liao Y."/>
            <person name="Shao Z."/>
        </authorList>
    </citation>
    <scope>NUCLEOTIDE SEQUENCE [LARGE SCALE GENOMIC DNA]</scope>
    <source>
        <strain evidence="1 2">SCH89</strain>
    </source>
</reference>
<dbReference type="PANTHER" id="PTHR34309">
    <property type="entry name" value="SLR1406 PROTEIN"/>
    <property type="match status" value="1"/>
</dbReference>
<sequence>MDGLVTIRTIGHGLAAQAVSAAVAKGEETGCPVVAAVIGGGGELVALLRASGTPFPSSQIAQDKAYTAASFRVATPDVYKMVSGNPALSAGITVQPGIVMFGGGLPIVIDGEFVGAIGVSGGSEERDIACANAGLSAIGAGQQ</sequence>
<name>A0A059G351_9PROT</name>
<evidence type="ECO:0000313" key="2">
    <source>
        <dbReference type="Proteomes" id="UP000024942"/>
    </source>
</evidence>
<organism evidence="1 2">
    <name type="scientific">Hyphomonas oceanitis SCH89</name>
    <dbReference type="NCBI Taxonomy" id="1280953"/>
    <lineage>
        <taxon>Bacteria</taxon>
        <taxon>Pseudomonadati</taxon>
        <taxon>Pseudomonadota</taxon>
        <taxon>Alphaproteobacteria</taxon>
        <taxon>Hyphomonadales</taxon>
        <taxon>Hyphomonadaceae</taxon>
        <taxon>Hyphomonas</taxon>
    </lineage>
</organism>
<comment type="caution">
    <text evidence="1">The sequence shown here is derived from an EMBL/GenBank/DDBJ whole genome shotgun (WGS) entry which is preliminary data.</text>
</comment>
<proteinExistence type="predicted"/>
<dbReference type="OrthoDB" id="9815788at2"/>
<dbReference type="SUPFAM" id="SSF143744">
    <property type="entry name" value="GlcG-like"/>
    <property type="match status" value="1"/>
</dbReference>
<dbReference type="Pfam" id="PF03928">
    <property type="entry name" value="HbpS-like"/>
    <property type="match status" value="1"/>
</dbReference>
<dbReference type="eggNOG" id="COG3193">
    <property type="taxonomic scope" value="Bacteria"/>
</dbReference>
<dbReference type="STRING" id="1280953.HOC_16820"/>
<evidence type="ECO:0008006" key="3">
    <source>
        <dbReference type="Google" id="ProtNLM"/>
    </source>
</evidence>
<dbReference type="PANTHER" id="PTHR34309:SF1">
    <property type="entry name" value="PROTEIN GLCG"/>
    <property type="match status" value="1"/>
</dbReference>
<keyword evidence="2" id="KW-1185">Reference proteome</keyword>
<dbReference type="EMBL" id="ARYL01000034">
    <property type="protein sequence ID" value="KDA01174.1"/>
    <property type="molecule type" value="Genomic_DNA"/>
</dbReference>
<dbReference type="InterPro" id="IPR005624">
    <property type="entry name" value="PduO/GlcC-like"/>
</dbReference>